<evidence type="ECO:0000313" key="4">
    <source>
        <dbReference type="EMBL" id="MFB9072497.1"/>
    </source>
</evidence>
<evidence type="ECO:0000256" key="1">
    <source>
        <dbReference type="ARBA" id="ARBA00022849"/>
    </source>
</evidence>
<dbReference type="Pfam" id="PF01451">
    <property type="entry name" value="LMWPc"/>
    <property type="match status" value="1"/>
</dbReference>
<name>A0ABV5G0R8_9MICC</name>
<evidence type="ECO:0000259" key="3">
    <source>
        <dbReference type="SMART" id="SM00226"/>
    </source>
</evidence>
<dbReference type="InterPro" id="IPR023485">
    <property type="entry name" value="Ptyr_pPase"/>
</dbReference>
<dbReference type="PANTHER" id="PTHR43428:SF1">
    <property type="entry name" value="ARSENATE REDUCTASE"/>
    <property type="match status" value="1"/>
</dbReference>
<dbReference type="InterPro" id="IPR048716">
    <property type="entry name" value="Phosphatase-like_N"/>
</dbReference>
<dbReference type="NCBIfam" id="NF046112">
    <property type="entry name" value="MSMEG_6209_Nter"/>
    <property type="match status" value="1"/>
</dbReference>
<feature type="domain" description="Phosphotyrosine protein phosphatase I" evidence="3">
    <location>
        <begin position="102"/>
        <end position="227"/>
    </location>
</feature>
<dbReference type="RefSeq" id="WP_378042629.1">
    <property type="nucleotide sequence ID" value="NZ_JBHLWH010000039.1"/>
</dbReference>
<evidence type="ECO:0000313" key="5">
    <source>
        <dbReference type="Proteomes" id="UP001589575"/>
    </source>
</evidence>
<feature type="compositionally biased region" description="Gly residues" evidence="2">
    <location>
        <begin position="240"/>
        <end position="250"/>
    </location>
</feature>
<feature type="region of interest" description="Disordered" evidence="2">
    <location>
        <begin position="235"/>
        <end position="266"/>
    </location>
</feature>
<dbReference type="Gene3D" id="3.40.50.2300">
    <property type="match status" value="1"/>
</dbReference>
<proteinExistence type="predicted"/>
<comment type="caution">
    <text evidence="4">The sequence shown here is derived from an EMBL/GenBank/DDBJ whole genome shotgun (WGS) entry which is preliminary data.</text>
</comment>
<dbReference type="SUPFAM" id="SSF52788">
    <property type="entry name" value="Phosphotyrosine protein phosphatases I"/>
    <property type="match status" value="1"/>
</dbReference>
<gene>
    <name evidence="4" type="ORF">ACFFX0_15355</name>
</gene>
<dbReference type="Pfam" id="PF21234">
    <property type="entry name" value="Phosphatase-like_N"/>
    <property type="match status" value="1"/>
</dbReference>
<keyword evidence="5" id="KW-1185">Reference proteome</keyword>
<reference evidence="4 5" key="1">
    <citation type="submission" date="2024-09" db="EMBL/GenBank/DDBJ databases">
        <authorList>
            <person name="Sun Q."/>
            <person name="Mori K."/>
        </authorList>
    </citation>
    <scope>NUCLEOTIDE SEQUENCE [LARGE SCALE GENOMIC DNA]</scope>
    <source>
        <strain evidence="4 5">CCM 7609</strain>
    </source>
</reference>
<organism evidence="4 5">
    <name type="scientific">Citricoccus parietis</name>
    <dbReference type="NCBI Taxonomy" id="592307"/>
    <lineage>
        <taxon>Bacteria</taxon>
        <taxon>Bacillati</taxon>
        <taxon>Actinomycetota</taxon>
        <taxon>Actinomycetes</taxon>
        <taxon>Micrococcales</taxon>
        <taxon>Micrococcaceae</taxon>
        <taxon>Citricoccus</taxon>
    </lineage>
</organism>
<dbReference type="Gene3D" id="1.10.8.1060">
    <property type="entry name" value="Corynebacterium glutamicum thioredoxin-dependent arsenate reductase, N-terminal domain"/>
    <property type="match status" value="1"/>
</dbReference>
<evidence type="ECO:0000256" key="2">
    <source>
        <dbReference type="SAM" id="MobiDB-lite"/>
    </source>
</evidence>
<dbReference type="PANTHER" id="PTHR43428">
    <property type="entry name" value="ARSENATE REDUCTASE"/>
    <property type="match status" value="1"/>
</dbReference>
<sequence>MTTHQNPLDTAPDHHGSDAADAAGAVPELDRHVLERTAAHLHERYAQVADRDTVDRILEETYREMDRRAAVKTFLPLLAGNFADSQLRALGIAQGIIESPLPRVLFIDDANAGRSQMAASLMLKHSEGRVTARSAGLAPVGHLYEDAVAVMAEIGIPLDQAYPKPLSGDVHAAAQHVVTLSCGNQVDQLPGKDYREWDIPNFVGRSLEDIRAMRDDLEARVLELMREVGVDTAASAGTDAGAGTGAGADSGAGHDRRDHPPLQMSA</sequence>
<keyword evidence="1" id="KW-0059">Arsenical resistance</keyword>
<protein>
    <submittedName>
        <fullName evidence="4">Low molecular weight phosphatase family protein</fullName>
    </submittedName>
</protein>
<accession>A0ABV5G0R8</accession>
<feature type="region of interest" description="Disordered" evidence="2">
    <location>
        <begin position="1"/>
        <end position="22"/>
    </location>
</feature>
<dbReference type="EMBL" id="JBHMFI010000001">
    <property type="protein sequence ID" value="MFB9072497.1"/>
    <property type="molecule type" value="Genomic_DNA"/>
</dbReference>
<dbReference type="SMART" id="SM00226">
    <property type="entry name" value="LMWPc"/>
    <property type="match status" value="1"/>
</dbReference>
<dbReference type="InterPro" id="IPR036196">
    <property type="entry name" value="Ptyr_pPase_sf"/>
</dbReference>
<dbReference type="Proteomes" id="UP001589575">
    <property type="component" value="Unassembled WGS sequence"/>
</dbReference>